<dbReference type="InterPro" id="IPR020904">
    <property type="entry name" value="Sc_DH/Rdtase_CS"/>
</dbReference>
<dbReference type="AlphaFoldDB" id="A0AAN0K8X8"/>
<dbReference type="SUPFAM" id="SSF51735">
    <property type="entry name" value="NAD(P)-binding Rossmann-fold domains"/>
    <property type="match status" value="1"/>
</dbReference>
<dbReference type="KEGG" id="parl:PEC302110_27340"/>
<name>A0AAN0K8X8_9STAP</name>
<evidence type="ECO:0000256" key="2">
    <source>
        <dbReference type="ARBA" id="ARBA00023002"/>
    </source>
</evidence>
<sequence length="260" mass="28140">MMSVLDQFKLDDKVAIVTGGASGLGKAMGKALAEAGANLVIADMNLEVGQETAKEFEEATDNKAIACEVDVTNLEQVNAMVKETMDTFGHIDILFNNAGINEHVKFEDMPYDRWKKTMDVNLNSMVLVTNAVGEVFRKQQHGVIVNTSSMSGVIVNSPQPQAAYNTSKAAVIMLTKSLANEWAEHNIRVNTIAPGYMKTELTKDYFAKGGDMIDTWMNMTPMKRPGVPEELQGAALYLASDASSFVTGSVITVDGGYTAL</sequence>
<dbReference type="Proteomes" id="UP000274772">
    <property type="component" value="Chromosome"/>
</dbReference>
<keyword evidence="4" id="KW-1185">Reference proteome</keyword>
<comment type="similarity">
    <text evidence="1">Belongs to the short-chain dehydrogenases/reductases (SDR) family.</text>
</comment>
<dbReference type="InterPro" id="IPR002347">
    <property type="entry name" value="SDR_fam"/>
</dbReference>
<dbReference type="KEGG" id="parl:PEC302110_39270"/>
<accession>A0AAN0K8X8</accession>
<dbReference type="Gene3D" id="3.40.50.720">
    <property type="entry name" value="NAD(P)-binding Rossmann-like Domain"/>
    <property type="match status" value="1"/>
</dbReference>
<proteinExistence type="inferred from homology"/>
<dbReference type="EMBL" id="AP018586">
    <property type="protein sequence ID" value="BBD91698.1"/>
    <property type="molecule type" value="Genomic_DNA"/>
</dbReference>
<evidence type="ECO:0000256" key="1">
    <source>
        <dbReference type="ARBA" id="ARBA00006484"/>
    </source>
</evidence>
<dbReference type="PRINTS" id="PR00081">
    <property type="entry name" value="GDHRDH"/>
</dbReference>
<evidence type="ECO:0000313" key="3">
    <source>
        <dbReference type="EMBL" id="BBD91698.1"/>
    </source>
</evidence>
<gene>
    <name evidence="3" type="ORF">JMUB590_0588</name>
</gene>
<dbReference type="PANTHER" id="PTHR42760:SF115">
    <property type="entry name" value="3-OXOACYL-[ACYL-CARRIER-PROTEIN] REDUCTASE FABG"/>
    <property type="match status" value="1"/>
</dbReference>
<dbReference type="PANTHER" id="PTHR42760">
    <property type="entry name" value="SHORT-CHAIN DEHYDROGENASES/REDUCTASES FAMILY MEMBER"/>
    <property type="match status" value="1"/>
</dbReference>
<organism evidence="3 4">
    <name type="scientific">Staphylococcus caprae</name>
    <dbReference type="NCBI Taxonomy" id="29380"/>
    <lineage>
        <taxon>Bacteria</taxon>
        <taxon>Bacillati</taxon>
        <taxon>Bacillota</taxon>
        <taxon>Bacilli</taxon>
        <taxon>Bacillales</taxon>
        <taxon>Staphylococcaceae</taxon>
        <taxon>Staphylococcus</taxon>
    </lineage>
</organism>
<keyword evidence="2" id="KW-0560">Oxidoreductase</keyword>
<dbReference type="InterPro" id="IPR036291">
    <property type="entry name" value="NAD(P)-bd_dom_sf"/>
</dbReference>
<dbReference type="KEGG" id="parl:PEC302110_06160"/>
<dbReference type="PRINTS" id="PR00080">
    <property type="entry name" value="SDRFAMILY"/>
</dbReference>
<dbReference type="Pfam" id="PF13561">
    <property type="entry name" value="adh_short_C2"/>
    <property type="match status" value="1"/>
</dbReference>
<evidence type="ECO:0000313" key="4">
    <source>
        <dbReference type="Proteomes" id="UP000274772"/>
    </source>
</evidence>
<dbReference type="KEGG" id="parl:PEC302110_04500"/>
<dbReference type="NCBIfam" id="NF005559">
    <property type="entry name" value="PRK07231.1"/>
    <property type="match status" value="1"/>
</dbReference>
<reference evidence="3 4" key="1">
    <citation type="submission" date="2018-05" db="EMBL/GenBank/DDBJ databases">
        <title>Complete genome sequencing of three human clinical isolates of Staphylococcus caprae reveals virulence factors similar to those of S. epidermidis and S. capitis.</title>
        <authorList>
            <person name="Watanabe S."/>
            <person name="Cui L."/>
        </authorList>
    </citation>
    <scope>NUCLEOTIDE SEQUENCE [LARGE SCALE GENOMIC DNA]</scope>
    <source>
        <strain evidence="3 4">JMUB590</strain>
    </source>
</reference>
<protein>
    <submittedName>
        <fullName evidence="3">Oxidoreductase</fullName>
    </submittedName>
</protein>
<dbReference type="PROSITE" id="PS00061">
    <property type="entry name" value="ADH_SHORT"/>
    <property type="match status" value="1"/>
</dbReference>